<dbReference type="OrthoDB" id="8589790at2"/>
<comment type="caution">
    <text evidence="2">The sequence shown here is derived from an EMBL/GenBank/DDBJ whole genome shotgun (WGS) entry which is preliminary data.</text>
</comment>
<dbReference type="InterPro" id="IPR036634">
    <property type="entry name" value="PRD_sf"/>
</dbReference>
<dbReference type="NCBIfam" id="TIGR03582">
    <property type="entry name" value="EF_0829"/>
    <property type="match status" value="1"/>
</dbReference>
<dbReference type="Proteomes" id="UP000036277">
    <property type="component" value="Unassembled WGS sequence"/>
</dbReference>
<dbReference type="EMBL" id="LFCV01000040">
    <property type="protein sequence ID" value="KMJ45744.1"/>
    <property type="molecule type" value="Genomic_DNA"/>
</dbReference>
<evidence type="ECO:0000259" key="1">
    <source>
        <dbReference type="PROSITE" id="PS51372"/>
    </source>
</evidence>
<organism evidence="2 3">
    <name type="scientific">Xenorhabdus khoisanae</name>
    <dbReference type="NCBI Taxonomy" id="880157"/>
    <lineage>
        <taxon>Bacteria</taxon>
        <taxon>Pseudomonadati</taxon>
        <taxon>Pseudomonadota</taxon>
        <taxon>Gammaproteobacteria</taxon>
        <taxon>Enterobacterales</taxon>
        <taxon>Morganellaceae</taxon>
        <taxon>Xenorhabdus</taxon>
    </lineage>
</organism>
<gene>
    <name evidence="2" type="ORF">AB204_07340</name>
</gene>
<evidence type="ECO:0000313" key="2">
    <source>
        <dbReference type="EMBL" id="KMJ45744.1"/>
    </source>
</evidence>
<dbReference type="PROSITE" id="PS51372">
    <property type="entry name" value="PRD_2"/>
    <property type="match status" value="1"/>
</dbReference>
<dbReference type="SUPFAM" id="SSF63520">
    <property type="entry name" value="PTS-regulatory domain, PRD"/>
    <property type="match status" value="1"/>
</dbReference>
<dbReference type="AlphaFoldDB" id="A0A0J5FUA9"/>
<dbReference type="STRING" id="880157.AB204_07340"/>
<dbReference type="Gene3D" id="1.10.1790.10">
    <property type="entry name" value="PRD domain"/>
    <property type="match status" value="1"/>
</dbReference>
<sequence length="112" mass="12560">MNNPSIHFNMAKEAFEPETIRQKVLALIDKWLANEGAYTTPVQQQMLESHVKAMVMRAKTGEPLPDVDLSLFDEISPESIKLAAQIVETLPNLAIEEVYLLSVHFEIALSNP</sequence>
<keyword evidence="3" id="KW-1185">Reference proteome</keyword>
<name>A0A0J5FUA9_9GAMM</name>
<dbReference type="GO" id="GO:0006355">
    <property type="term" value="P:regulation of DNA-templated transcription"/>
    <property type="evidence" value="ECO:0007669"/>
    <property type="project" value="InterPro"/>
</dbReference>
<proteinExistence type="predicted"/>
<feature type="domain" description="PRD" evidence="1">
    <location>
        <begin position="15"/>
        <end position="112"/>
    </location>
</feature>
<dbReference type="InterPro" id="IPR011608">
    <property type="entry name" value="PRD"/>
</dbReference>
<dbReference type="PATRIC" id="fig|880157.4.peg.1545"/>
<reference evidence="2 3" key="1">
    <citation type="submission" date="2015-06" db="EMBL/GenBank/DDBJ databases">
        <title>Draft Whole-Genome Sequence of the Entomopathogenic Bacterium Xenorhabdus khoisanae.</title>
        <authorList>
            <person name="Naidoo S."/>
            <person name="Featherston J."/>
            <person name="Gray V.M."/>
        </authorList>
    </citation>
    <scope>NUCLEOTIDE SEQUENCE [LARGE SCALE GENOMIC DNA]</scope>
    <source>
        <strain evidence="2 3">MCB</strain>
    </source>
</reference>
<protein>
    <recommendedName>
        <fullName evidence="1">PRD domain-containing protein</fullName>
    </recommendedName>
</protein>
<dbReference type="InterPro" id="IPR020044">
    <property type="entry name" value="PRD_EF0829/AHA3910"/>
</dbReference>
<accession>A0A0J5FUA9</accession>
<evidence type="ECO:0000313" key="3">
    <source>
        <dbReference type="Proteomes" id="UP000036277"/>
    </source>
</evidence>